<dbReference type="GO" id="GO:0003677">
    <property type="term" value="F:DNA binding"/>
    <property type="evidence" value="ECO:0007669"/>
    <property type="project" value="InterPro"/>
</dbReference>
<dbReference type="GO" id="GO:0005524">
    <property type="term" value="F:ATP binding"/>
    <property type="evidence" value="ECO:0007669"/>
    <property type="project" value="InterPro"/>
</dbReference>
<dbReference type="Gene3D" id="2.10.109.10">
    <property type="entry name" value="Umud Fragment, subunit A"/>
    <property type="match status" value="1"/>
</dbReference>
<dbReference type="AlphaFoldDB" id="A0A5C6XAB5"/>
<dbReference type="OrthoDB" id="9803459at2"/>
<protein>
    <submittedName>
        <fullName evidence="4">Type III restriction endonuclease subunit R</fullName>
    </submittedName>
</protein>
<dbReference type="InterPro" id="IPR015927">
    <property type="entry name" value="Peptidase_S24_S26A/B/C"/>
</dbReference>
<evidence type="ECO:0000313" key="4">
    <source>
        <dbReference type="EMBL" id="TXD34240.1"/>
    </source>
</evidence>
<comment type="caution">
    <text evidence="4">The sequence shown here is derived from an EMBL/GenBank/DDBJ whole genome shotgun (WGS) entry which is preliminary data.</text>
</comment>
<keyword evidence="5" id="KW-1185">Reference proteome</keyword>
<proteinExistence type="predicted"/>
<feature type="domain" description="Helicase/UvrB N-terminal" evidence="3">
    <location>
        <begin position="48"/>
        <end position="243"/>
    </location>
</feature>
<feature type="compositionally biased region" description="Polar residues" evidence="1">
    <location>
        <begin position="531"/>
        <end position="540"/>
    </location>
</feature>
<evidence type="ECO:0000256" key="1">
    <source>
        <dbReference type="SAM" id="MobiDB-lite"/>
    </source>
</evidence>
<evidence type="ECO:0000259" key="2">
    <source>
        <dbReference type="Pfam" id="PF00717"/>
    </source>
</evidence>
<dbReference type="SUPFAM" id="SSF51306">
    <property type="entry name" value="LexA/Signal peptidase"/>
    <property type="match status" value="1"/>
</dbReference>
<dbReference type="SUPFAM" id="SSF52540">
    <property type="entry name" value="P-loop containing nucleoside triphosphate hydrolases"/>
    <property type="match status" value="2"/>
</dbReference>
<dbReference type="PANTHER" id="PTHR47396">
    <property type="entry name" value="TYPE I RESTRICTION ENZYME ECOKI R PROTEIN"/>
    <property type="match status" value="1"/>
</dbReference>
<evidence type="ECO:0000259" key="3">
    <source>
        <dbReference type="Pfam" id="PF04851"/>
    </source>
</evidence>
<dbReference type="InterPro" id="IPR027417">
    <property type="entry name" value="P-loop_NTPase"/>
</dbReference>
<feature type="domain" description="Peptidase S24/S26A/S26B/S26C" evidence="2">
    <location>
        <begin position="961"/>
        <end position="1100"/>
    </location>
</feature>
<dbReference type="Pfam" id="PF00717">
    <property type="entry name" value="Peptidase_S24"/>
    <property type="match status" value="1"/>
</dbReference>
<dbReference type="InterPro" id="IPR036286">
    <property type="entry name" value="LexA/Signal_pep-like_sf"/>
</dbReference>
<dbReference type="InterPro" id="IPR050742">
    <property type="entry name" value="Helicase_Restrict-Modif_Enz"/>
</dbReference>
<dbReference type="Gene3D" id="3.40.50.300">
    <property type="entry name" value="P-loop containing nucleotide triphosphate hydrolases"/>
    <property type="match status" value="2"/>
</dbReference>
<evidence type="ECO:0000313" key="5">
    <source>
        <dbReference type="Proteomes" id="UP000321412"/>
    </source>
</evidence>
<keyword evidence="4" id="KW-0540">Nuclease</keyword>
<name>A0A5C6XAB5_9DELT</name>
<dbReference type="GO" id="GO:0016787">
    <property type="term" value="F:hydrolase activity"/>
    <property type="evidence" value="ECO:0007669"/>
    <property type="project" value="InterPro"/>
</dbReference>
<feature type="region of interest" description="Disordered" evidence="1">
    <location>
        <begin position="486"/>
        <end position="542"/>
    </location>
</feature>
<sequence>MSRIVNTISGRLSLRPPQRRSLEILHRICEIADPRKTTDLVAALEVIQSEYPSVTDFEREFPSLCFALATGVGKTRLMGAFIAYLYLTQRSRHFFVLAPNLTIYNKLIADFTPGTSKYVFQGISEFVTAPPVIITGDNYESGVGVRDEARLQKSLFRPGGEDAVHINVFNISKFNKDNRSRKGAPRMRRLSEYIGESYFDYLAGLEDLVVLMDEAHRYRADAGMKAINELKPILGLELTATPFVESAKGPVPFGNAIYSYSLAQAIVDGFVKEPAVATRKDFDASDLSKEQMERIKLEDGVRLHEQVKADLQTYAANTGKPYVKPFMLVIARDTTHASDLMELFKSDTFFEGRYANRVIEVHSALKGDEKEETVERLLAVEDPSEPTEIVIHVNMLKEGWDVTNLYTIVPLRAANARTLIEQSIGRGLRLPYGTRVRRYGQPPTHPADRLTIVAHDKFQEIVDEANRGESIIRRIDTIFIDPEEAENAPKPVEVPPLIDQTLGGDDQPSIPGLGPAPAGNPDQGTAPVLRSDTTSAFNTPTEKKVAQATLTAITKKATLPSAKTLLQPEQQTRLMEEVKAQLPDQQVLTYTDAELEILVRQATEIYVKLSIDIPEVTVVPTGEVTIIYDDFDLDTSNLPALQPVEEDIYIQHLVSHEQQELSSDGGGISYERRLEDHVVRALIEFADVDYDANSDLLYKLSSQMVSFLQGYLPDGGAVKNVLVFYQKRIGDLVHGQMLAHQRELATGYEVKILSGHRPLQSSILTLKPSESPRNFRVPVEDKRRITQMAFGGFSKCLYPLQKFHSDSERRFAVLLETDTAVQKWIKPTRANFQIVLKGGSIYEPDFVVEADDAFYIAEVKQSGEMQNSDVLAKAEAAAVWCRSATQAGSSTKPWRYLLIPHDKIVDNVSLAWLAKQYEHRATAPAEIVASDGGLRVLPFKKLESTEIKPFENCVPLYTDLKIAAGRFSEEQSVNAVPQQGEIAHPENYDWVAYRGNSRPRRGLFVAQVVGESMNKRIPNGAWCVFNLEHGAQGRGEIVLAQHNKFHDDNLGQYTVKSYEREILEGDVIRVYLRPLSTDTSQKPIVLEDGIEGELRIIAEFVEVLH</sequence>
<dbReference type="Pfam" id="PF04851">
    <property type="entry name" value="ResIII"/>
    <property type="match status" value="1"/>
</dbReference>
<dbReference type="GO" id="GO:0004519">
    <property type="term" value="F:endonuclease activity"/>
    <property type="evidence" value="ECO:0007669"/>
    <property type="project" value="UniProtKB-KW"/>
</dbReference>
<dbReference type="Proteomes" id="UP000321412">
    <property type="component" value="Unassembled WGS sequence"/>
</dbReference>
<organism evidence="4 5">
    <name type="scientific">Lujinxingia vulgaris</name>
    <dbReference type="NCBI Taxonomy" id="2600176"/>
    <lineage>
        <taxon>Bacteria</taxon>
        <taxon>Deltaproteobacteria</taxon>
        <taxon>Bradymonadales</taxon>
        <taxon>Lujinxingiaceae</taxon>
        <taxon>Lujinxingia</taxon>
    </lineage>
</organism>
<keyword evidence="4" id="KW-0378">Hydrolase</keyword>
<dbReference type="GO" id="GO:0005829">
    <property type="term" value="C:cytosol"/>
    <property type="evidence" value="ECO:0007669"/>
    <property type="project" value="TreeGrafter"/>
</dbReference>
<dbReference type="EMBL" id="VOSM01000014">
    <property type="protein sequence ID" value="TXD34240.1"/>
    <property type="molecule type" value="Genomic_DNA"/>
</dbReference>
<accession>A0A5C6XAB5</accession>
<dbReference type="RefSeq" id="WP_146982962.1">
    <property type="nucleotide sequence ID" value="NZ_VOSM01000014.1"/>
</dbReference>
<gene>
    <name evidence="4" type="ORF">FRC98_18775</name>
</gene>
<keyword evidence="4" id="KW-0255">Endonuclease</keyword>
<reference evidence="4 5" key="1">
    <citation type="submission" date="2019-08" db="EMBL/GenBank/DDBJ databases">
        <title>Bradymonadales sp. TMQ4.</title>
        <authorList>
            <person name="Liang Q."/>
        </authorList>
    </citation>
    <scope>NUCLEOTIDE SEQUENCE [LARGE SCALE GENOMIC DNA]</scope>
    <source>
        <strain evidence="4 5">TMQ4</strain>
    </source>
</reference>
<dbReference type="PANTHER" id="PTHR47396:SF1">
    <property type="entry name" value="ATP-DEPENDENT HELICASE IRC3-RELATED"/>
    <property type="match status" value="1"/>
</dbReference>
<dbReference type="InterPro" id="IPR006935">
    <property type="entry name" value="Helicase/UvrB_N"/>
</dbReference>